<proteinExistence type="predicted"/>
<sequence>MIALALRLHPDLDPAAIVDPQPRDITPPELPAPAEPADTTAWTSSLVVSQLLRLASAFLAHDADAIVSMLDGSVYVAGMNVTRAQAHAALDALFQRRSLAGISLAQIYDTDSVMAQPYDMGAGALADAFQVSMDARLDLSADVPFWGTDQRFVLRPAGNSWLISAILFSDAQQLPASWSPAPMESATAAEQRMRAAATRKRDMGGADGGCASVAGRRRPVPGEGHRRRAGRGRQPGAARGRRVGDAGVAASYADRYFGSTPYRGLRAGDIITVGSVEPLGSGDERVYRAEVSFEDRYQEALPSIPLGAELRSAGR</sequence>
<gene>
    <name evidence="2" type="ORF">GBAR_LOCUS22508</name>
</gene>
<feature type="region of interest" description="Disordered" evidence="1">
    <location>
        <begin position="17"/>
        <end position="37"/>
    </location>
</feature>
<protein>
    <submittedName>
        <fullName evidence="2">Uncharacterized protein</fullName>
    </submittedName>
</protein>
<reference evidence="2" key="1">
    <citation type="submission" date="2023-03" db="EMBL/GenBank/DDBJ databases">
        <authorList>
            <person name="Steffen K."/>
            <person name="Cardenas P."/>
        </authorList>
    </citation>
    <scope>NUCLEOTIDE SEQUENCE</scope>
</reference>
<evidence type="ECO:0000313" key="3">
    <source>
        <dbReference type="Proteomes" id="UP001174909"/>
    </source>
</evidence>
<dbReference type="EMBL" id="CASHTH010003106">
    <property type="protein sequence ID" value="CAI8040374.1"/>
    <property type="molecule type" value="Genomic_DNA"/>
</dbReference>
<comment type="caution">
    <text evidence="2">The sequence shown here is derived from an EMBL/GenBank/DDBJ whole genome shotgun (WGS) entry which is preliminary data.</text>
</comment>
<evidence type="ECO:0000313" key="2">
    <source>
        <dbReference type="EMBL" id="CAI8040374.1"/>
    </source>
</evidence>
<name>A0AA35X173_GEOBA</name>
<feature type="region of interest" description="Disordered" evidence="1">
    <location>
        <begin position="199"/>
        <end position="244"/>
    </location>
</feature>
<keyword evidence="3" id="KW-1185">Reference proteome</keyword>
<accession>A0AA35X173</accession>
<dbReference type="AlphaFoldDB" id="A0AA35X173"/>
<feature type="compositionally biased region" description="Basic residues" evidence="1">
    <location>
        <begin position="215"/>
        <end position="231"/>
    </location>
</feature>
<dbReference type="Proteomes" id="UP001174909">
    <property type="component" value="Unassembled WGS sequence"/>
</dbReference>
<organism evidence="2 3">
    <name type="scientific">Geodia barretti</name>
    <name type="common">Barrett's horny sponge</name>
    <dbReference type="NCBI Taxonomy" id="519541"/>
    <lineage>
        <taxon>Eukaryota</taxon>
        <taxon>Metazoa</taxon>
        <taxon>Porifera</taxon>
        <taxon>Demospongiae</taxon>
        <taxon>Heteroscleromorpha</taxon>
        <taxon>Tetractinellida</taxon>
        <taxon>Astrophorina</taxon>
        <taxon>Geodiidae</taxon>
        <taxon>Geodia</taxon>
    </lineage>
</organism>
<evidence type="ECO:0000256" key="1">
    <source>
        <dbReference type="SAM" id="MobiDB-lite"/>
    </source>
</evidence>